<keyword evidence="2" id="KW-0732">Signal</keyword>
<feature type="compositionally biased region" description="Low complexity" evidence="1">
    <location>
        <begin position="35"/>
        <end position="47"/>
    </location>
</feature>
<gene>
    <name evidence="4" type="ORF">FRACYDRAFT_238669</name>
</gene>
<organism evidence="4 5">
    <name type="scientific">Fragilariopsis cylindrus CCMP1102</name>
    <dbReference type="NCBI Taxonomy" id="635003"/>
    <lineage>
        <taxon>Eukaryota</taxon>
        <taxon>Sar</taxon>
        <taxon>Stramenopiles</taxon>
        <taxon>Ochrophyta</taxon>
        <taxon>Bacillariophyta</taxon>
        <taxon>Bacillariophyceae</taxon>
        <taxon>Bacillariophycidae</taxon>
        <taxon>Bacillariales</taxon>
        <taxon>Bacillariaceae</taxon>
        <taxon>Fragilariopsis</taxon>
    </lineage>
</organism>
<dbReference type="InterPro" id="IPR001214">
    <property type="entry name" value="SET_dom"/>
</dbReference>
<dbReference type="EMBL" id="KV784358">
    <property type="protein sequence ID" value="OEU16082.1"/>
    <property type="molecule type" value="Genomic_DNA"/>
</dbReference>
<accession>A0A1E7FD16</accession>
<feature type="chain" id="PRO_5009192973" evidence="2">
    <location>
        <begin position="23"/>
        <end position="498"/>
    </location>
</feature>
<evidence type="ECO:0000313" key="5">
    <source>
        <dbReference type="Proteomes" id="UP000095751"/>
    </source>
</evidence>
<protein>
    <submittedName>
        <fullName evidence="4">SET domain-containing protein</fullName>
    </submittedName>
</protein>
<sequence>MDPMRLLKLFFPVLLLPSLVTCFNQSSHSSHQRKNNNSFIKNSSNDNDNSAVIAAATETRYLEPYALKLTKTTTDGGGNKDERFVRTLVDRSVGDILLEIPLEDTITVEQIRRRRRGLQNKNNDGKNNENCKNNDVDDCINDDDDDLDGIKFDDEEALGLALLQLRYEEIDMFTGVDPYVVNVLPTTHFTIWTLPVDLWKETSKILPRCYSETFDATRQKVNNFVTRISKKDTYTVDDALWAFSNVRTRSVAVPELLNDDPNDEDDEDDGNSRVPLALIPGLDLLNHGFGSGTQLQLVPKSESKPSMWVITSSSDIKAGDEVFLSYGDDKDNWKLLLTYGFTIPNNPNSVVFWTWQDLLDAANKVRPNTFGEYACRQLLDHPGLKAYTIVSEDRATFSYDAQSNTPRESLSNGLTMLNSLAAQLGHPEEDDGSSLAKDVLEELKRRRLDELKDCQSKLKTQQAERNDLGVYSEWNPFFEALRVALESEEKAITNINIE</sequence>
<reference evidence="4 5" key="1">
    <citation type="submission" date="2016-09" db="EMBL/GenBank/DDBJ databases">
        <title>Extensive genetic diversity and differential bi-allelic expression allows diatom success in the polar Southern Ocean.</title>
        <authorList>
            <consortium name="DOE Joint Genome Institute"/>
            <person name="Mock T."/>
            <person name="Otillar R.P."/>
            <person name="Strauss J."/>
            <person name="Dupont C."/>
            <person name="Frickenhaus S."/>
            <person name="Maumus F."/>
            <person name="Mcmullan M."/>
            <person name="Sanges R."/>
            <person name="Schmutz J."/>
            <person name="Toseland A."/>
            <person name="Valas R."/>
            <person name="Veluchamy A."/>
            <person name="Ward B.J."/>
            <person name="Allen A."/>
            <person name="Barry K."/>
            <person name="Falciatore A."/>
            <person name="Ferrante M."/>
            <person name="Fortunato A.E."/>
            <person name="Gloeckner G."/>
            <person name="Gruber A."/>
            <person name="Hipkin R."/>
            <person name="Janech M."/>
            <person name="Kroth P."/>
            <person name="Leese F."/>
            <person name="Lindquist E."/>
            <person name="Lyon B.R."/>
            <person name="Martin J."/>
            <person name="Mayer C."/>
            <person name="Parker M."/>
            <person name="Quesneville H."/>
            <person name="Raymond J."/>
            <person name="Uhlig C."/>
            <person name="Valentin K.U."/>
            <person name="Worden A.Z."/>
            <person name="Armbrust E.V."/>
            <person name="Bowler C."/>
            <person name="Green B."/>
            <person name="Moulton V."/>
            <person name="Van Oosterhout C."/>
            <person name="Grigoriev I."/>
        </authorList>
    </citation>
    <scope>NUCLEOTIDE SEQUENCE [LARGE SCALE GENOMIC DNA]</scope>
    <source>
        <strain evidence="4 5">CCMP1102</strain>
    </source>
</reference>
<dbReference type="PANTHER" id="PTHR13271">
    <property type="entry name" value="UNCHARACTERIZED PUTATIVE METHYLTRANSFERASE"/>
    <property type="match status" value="1"/>
</dbReference>
<name>A0A1E7FD16_9STRA</name>
<feature type="region of interest" description="Disordered" evidence="1">
    <location>
        <begin position="27"/>
        <end position="47"/>
    </location>
</feature>
<feature type="signal peptide" evidence="2">
    <location>
        <begin position="1"/>
        <end position="22"/>
    </location>
</feature>
<dbReference type="InterPro" id="IPR050600">
    <property type="entry name" value="SETD3_SETD6_MTase"/>
</dbReference>
<evidence type="ECO:0000256" key="1">
    <source>
        <dbReference type="SAM" id="MobiDB-lite"/>
    </source>
</evidence>
<dbReference type="AlphaFoldDB" id="A0A1E7FD16"/>
<dbReference type="InterPro" id="IPR046341">
    <property type="entry name" value="SET_dom_sf"/>
</dbReference>
<evidence type="ECO:0000259" key="3">
    <source>
        <dbReference type="PROSITE" id="PS50280"/>
    </source>
</evidence>
<dbReference type="PANTHER" id="PTHR13271:SF137">
    <property type="entry name" value="SET DOMAIN-CONTAINING PROTEIN"/>
    <property type="match status" value="1"/>
</dbReference>
<dbReference type="CDD" id="cd10527">
    <property type="entry name" value="SET_LSMT"/>
    <property type="match status" value="1"/>
</dbReference>
<dbReference type="PROSITE" id="PS50280">
    <property type="entry name" value="SET"/>
    <property type="match status" value="1"/>
</dbReference>
<evidence type="ECO:0000256" key="2">
    <source>
        <dbReference type="SAM" id="SignalP"/>
    </source>
</evidence>
<feature type="domain" description="SET" evidence="3">
    <location>
        <begin position="67"/>
        <end position="327"/>
    </location>
</feature>
<dbReference type="Gene3D" id="3.90.1410.10">
    <property type="entry name" value="set domain protein methyltransferase, domain 1"/>
    <property type="match status" value="1"/>
</dbReference>
<dbReference type="OrthoDB" id="441812at2759"/>
<dbReference type="GO" id="GO:0016279">
    <property type="term" value="F:protein-lysine N-methyltransferase activity"/>
    <property type="evidence" value="ECO:0007669"/>
    <property type="project" value="TreeGrafter"/>
</dbReference>
<evidence type="ECO:0000313" key="4">
    <source>
        <dbReference type="EMBL" id="OEU16082.1"/>
    </source>
</evidence>
<dbReference type="InParanoid" id="A0A1E7FD16"/>
<keyword evidence="5" id="KW-1185">Reference proteome</keyword>
<dbReference type="KEGG" id="fcy:FRACYDRAFT_238669"/>
<proteinExistence type="predicted"/>
<dbReference type="Proteomes" id="UP000095751">
    <property type="component" value="Unassembled WGS sequence"/>
</dbReference>
<dbReference type="SUPFAM" id="SSF82199">
    <property type="entry name" value="SET domain"/>
    <property type="match status" value="1"/>
</dbReference>